<accession>A0AAE0K2B8</accession>
<reference evidence="2" key="2">
    <citation type="submission" date="2023-06" db="EMBL/GenBank/DDBJ databases">
        <authorList>
            <consortium name="Lawrence Berkeley National Laboratory"/>
            <person name="Haridas S."/>
            <person name="Hensen N."/>
            <person name="Bonometti L."/>
            <person name="Westerberg I."/>
            <person name="Brannstrom I.O."/>
            <person name="Guillou S."/>
            <person name="Cros-Aarteil S."/>
            <person name="Calhoun S."/>
            <person name="Kuo A."/>
            <person name="Mondo S."/>
            <person name="Pangilinan J."/>
            <person name="Riley R."/>
            <person name="LaButti K."/>
            <person name="Andreopoulos B."/>
            <person name="Lipzen A."/>
            <person name="Chen C."/>
            <person name="Yanf M."/>
            <person name="Daum C."/>
            <person name="Ng V."/>
            <person name="Clum A."/>
            <person name="Steindorff A."/>
            <person name="Ohm R."/>
            <person name="Martin F."/>
            <person name="Silar P."/>
            <person name="Natvig D."/>
            <person name="Lalanne C."/>
            <person name="Gautier V."/>
            <person name="Ament-velasquez S.L."/>
            <person name="Kruys A."/>
            <person name="Hutchinson M.I."/>
            <person name="Powell A.J."/>
            <person name="Barry K."/>
            <person name="Miller A.N."/>
            <person name="Grigoriev I.V."/>
            <person name="Debuchy R."/>
            <person name="Gladieux P."/>
            <person name="Thoren M.H."/>
            <person name="Johannesson H."/>
        </authorList>
    </citation>
    <scope>NUCLEOTIDE SEQUENCE</scope>
    <source>
        <strain evidence="2">CBS 232.78</strain>
    </source>
</reference>
<dbReference type="EMBL" id="JAULSW010000010">
    <property type="protein sequence ID" value="KAK3368357.1"/>
    <property type="molecule type" value="Genomic_DNA"/>
</dbReference>
<dbReference type="AlphaFoldDB" id="A0AAE0K2B8"/>
<organism evidence="2 3">
    <name type="scientific">Podospora didyma</name>
    <dbReference type="NCBI Taxonomy" id="330526"/>
    <lineage>
        <taxon>Eukaryota</taxon>
        <taxon>Fungi</taxon>
        <taxon>Dikarya</taxon>
        <taxon>Ascomycota</taxon>
        <taxon>Pezizomycotina</taxon>
        <taxon>Sordariomycetes</taxon>
        <taxon>Sordariomycetidae</taxon>
        <taxon>Sordariales</taxon>
        <taxon>Podosporaceae</taxon>
        <taxon>Podospora</taxon>
    </lineage>
</organism>
<dbReference type="InterPro" id="IPR010730">
    <property type="entry name" value="HET"/>
</dbReference>
<evidence type="ECO:0000259" key="1">
    <source>
        <dbReference type="Pfam" id="PF06985"/>
    </source>
</evidence>
<dbReference type="PANTHER" id="PTHR24148">
    <property type="entry name" value="ANKYRIN REPEAT DOMAIN-CONTAINING PROTEIN 39 HOMOLOG-RELATED"/>
    <property type="match status" value="1"/>
</dbReference>
<evidence type="ECO:0000313" key="3">
    <source>
        <dbReference type="Proteomes" id="UP001285441"/>
    </source>
</evidence>
<dbReference type="PANTHER" id="PTHR24148:SF73">
    <property type="entry name" value="HET DOMAIN PROTEIN (AFU_ORTHOLOGUE AFUA_8G01020)"/>
    <property type="match status" value="1"/>
</dbReference>
<keyword evidence="3" id="KW-1185">Reference proteome</keyword>
<name>A0AAE0K2B8_9PEZI</name>
<dbReference type="Pfam" id="PF26639">
    <property type="entry name" value="Het-6_barrel"/>
    <property type="match status" value="1"/>
</dbReference>
<feature type="domain" description="Heterokaryon incompatibility" evidence="1">
    <location>
        <begin position="50"/>
        <end position="214"/>
    </location>
</feature>
<protein>
    <submittedName>
        <fullName evidence="2">Heterokaryon incompatibility protein-domain-containing protein</fullName>
    </submittedName>
</protein>
<gene>
    <name evidence="2" type="ORF">B0H63DRAFT_488334</name>
</gene>
<reference evidence="2" key="1">
    <citation type="journal article" date="2023" name="Mol. Phylogenet. Evol.">
        <title>Genome-scale phylogeny and comparative genomics of the fungal order Sordariales.</title>
        <authorList>
            <person name="Hensen N."/>
            <person name="Bonometti L."/>
            <person name="Westerberg I."/>
            <person name="Brannstrom I.O."/>
            <person name="Guillou S."/>
            <person name="Cros-Aarteil S."/>
            <person name="Calhoun S."/>
            <person name="Haridas S."/>
            <person name="Kuo A."/>
            <person name="Mondo S."/>
            <person name="Pangilinan J."/>
            <person name="Riley R."/>
            <person name="LaButti K."/>
            <person name="Andreopoulos B."/>
            <person name="Lipzen A."/>
            <person name="Chen C."/>
            <person name="Yan M."/>
            <person name="Daum C."/>
            <person name="Ng V."/>
            <person name="Clum A."/>
            <person name="Steindorff A."/>
            <person name="Ohm R.A."/>
            <person name="Martin F."/>
            <person name="Silar P."/>
            <person name="Natvig D.O."/>
            <person name="Lalanne C."/>
            <person name="Gautier V."/>
            <person name="Ament-Velasquez S.L."/>
            <person name="Kruys A."/>
            <person name="Hutchinson M.I."/>
            <person name="Powell A.J."/>
            <person name="Barry K."/>
            <person name="Miller A.N."/>
            <person name="Grigoriev I.V."/>
            <person name="Debuchy R."/>
            <person name="Gladieux P."/>
            <person name="Hiltunen Thoren M."/>
            <person name="Johannesson H."/>
        </authorList>
    </citation>
    <scope>NUCLEOTIDE SEQUENCE</scope>
    <source>
        <strain evidence="2">CBS 232.78</strain>
    </source>
</reference>
<dbReference type="Pfam" id="PF06985">
    <property type="entry name" value="HET"/>
    <property type="match status" value="1"/>
</dbReference>
<dbReference type="InterPro" id="IPR052895">
    <property type="entry name" value="HetReg/Transcr_Mod"/>
</dbReference>
<dbReference type="Proteomes" id="UP001285441">
    <property type="component" value="Unassembled WGS sequence"/>
</dbReference>
<sequence length="639" mass="72188">MSTLDTLYTQVPLEDATSEIRLLTVLAATNRNTTIECHLSAVRLTSPGDYEGLSYHWWGDADQTILVNGLKVDIRRNLFNALKSLRLVNRPRVLWVDAICINQASDGPDGEKPKQLPLMRDIYQQSIRTVAWFGLEAVGDGGTHNLAGFIERLLRSKGKLEVERPEVGSANAAYIPKQEEWTRHGIPSAKEIGYRTLVHLFTRSWTERAWVIQEVAVAREVLIQCGPYTFPMQDVAEAMLFTWTIAIDAARTVGTHFKSIWAECVKQKLRQRGTLLSLVIRHWLSDATYPHDKIYALCGLSCDAGPDGLDIRFHYQESADEVYISFARSVLTTYRNLDIFSVLSTSKPALRSKGLPSWVPDWNRECFISGTVICRRPDPMPDPGPCRVVFTTAKGTVSSPRFSNARASLTHIYQQERPLPPLTTLASNGRCLTLDGYILDDIAEMGQVRPTNFSNDTIIRLLIDWRNKVAQCASRDNKHYKITDQPTVEAFYHTMTMGNVRGFLQNPLEEYHTFDDNLMALAEKWNIIPKKKGLLQKLGLKKQKPSDVVPSMIHKSSVFSASGMSVNRRLVRTRGDYLGLVPMHSRASDKIALFRGGAMPMVIRERRDGQWEMVGDAYVHGVMMGEVYEDSLCREFSFV</sequence>
<comment type="caution">
    <text evidence="2">The sequence shown here is derived from an EMBL/GenBank/DDBJ whole genome shotgun (WGS) entry which is preliminary data.</text>
</comment>
<evidence type="ECO:0000313" key="2">
    <source>
        <dbReference type="EMBL" id="KAK3368357.1"/>
    </source>
</evidence>
<proteinExistence type="predicted"/>